<evidence type="ECO:0000256" key="4">
    <source>
        <dbReference type="RuleBase" id="RU000363"/>
    </source>
</evidence>
<dbReference type="InterPro" id="IPR002347">
    <property type="entry name" value="SDR_fam"/>
</dbReference>
<dbReference type="Pfam" id="PF00106">
    <property type="entry name" value="adh_short"/>
    <property type="match status" value="1"/>
</dbReference>
<dbReference type="EMBL" id="JAPWDS010000003">
    <property type="protein sequence ID" value="KAJ5505025.1"/>
    <property type="molecule type" value="Genomic_DNA"/>
</dbReference>
<dbReference type="CDD" id="cd05233">
    <property type="entry name" value="SDR_c"/>
    <property type="match status" value="1"/>
</dbReference>
<evidence type="ECO:0000313" key="5">
    <source>
        <dbReference type="EMBL" id="KAJ5505025.1"/>
    </source>
</evidence>
<evidence type="ECO:0000313" key="6">
    <source>
        <dbReference type="Proteomes" id="UP001149954"/>
    </source>
</evidence>
<keyword evidence="2" id="KW-0521">NADP</keyword>
<evidence type="ECO:0000256" key="2">
    <source>
        <dbReference type="ARBA" id="ARBA00022857"/>
    </source>
</evidence>
<gene>
    <name evidence="5" type="ORF">N7463_007899</name>
</gene>
<accession>A0A9X0C815</accession>
<protein>
    <submittedName>
        <fullName evidence="5">Uncharacterized protein</fullName>
    </submittedName>
</protein>
<dbReference type="PRINTS" id="PR00080">
    <property type="entry name" value="SDRFAMILY"/>
</dbReference>
<dbReference type="SUPFAM" id="SSF51735">
    <property type="entry name" value="NAD(P)-binding Rossmann-fold domains"/>
    <property type="match status" value="1"/>
</dbReference>
<name>A0A9X0C815_9EURO</name>
<dbReference type="Proteomes" id="UP001149954">
    <property type="component" value="Unassembled WGS sequence"/>
</dbReference>
<reference evidence="5" key="1">
    <citation type="submission" date="2022-12" db="EMBL/GenBank/DDBJ databases">
        <authorList>
            <person name="Petersen C."/>
        </authorList>
    </citation>
    <scope>NUCLEOTIDE SEQUENCE</scope>
    <source>
        <strain evidence="5">IBT 29495</strain>
    </source>
</reference>
<sequence length="244" mass="26090">MPDIHKQIINEGMRREVLQPPGATAAQILAAQGARLAIFDLKDDLGAPTVNRLGSTFQIQVIYLHVGVSSQLSVTGGVLTVTKALDGIDGLLHAAGVERQSAPNKMLAEADINAVLDVNIKGTILMNQEIFPYLKTGGGGVILNIGSDEGLDPYPWLAHYAASKGAVHSYTWAIAKLWTEMFDELSEAEPKIVDERIADRIVLGGRLGNPDVHLAPVIAFLMSDCAAFITGQLFPVNGGQTQVR</sequence>
<evidence type="ECO:0000256" key="1">
    <source>
        <dbReference type="ARBA" id="ARBA00006484"/>
    </source>
</evidence>
<dbReference type="PROSITE" id="PS00061">
    <property type="entry name" value="ADH_SHORT"/>
    <property type="match status" value="1"/>
</dbReference>
<reference evidence="5" key="2">
    <citation type="journal article" date="2023" name="IMA Fungus">
        <title>Comparative genomic study of the Penicillium genus elucidates a diverse pangenome and 15 lateral gene transfer events.</title>
        <authorList>
            <person name="Petersen C."/>
            <person name="Sorensen T."/>
            <person name="Nielsen M.R."/>
            <person name="Sondergaard T.E."/>
            <person name="Sorensen J.L."/>
            <person name="Fitzpatrick D.A."/>
            <person name="Frisvad J.C."/>
            <person name="Nielsen K.L."/>
        </authorList>
    </citation>
    <scope>NUCLEOTIDE SEQUENCE</scope>
    <source>
        <strain evidence="5">IBT 29495</strain>
    </source>
</reference>
<dbReference type="AlphaFoldDB" id="A0A9X0C815"/>
<dbReference type="Gene3D" id="3.40.50.720">
    <property type="entry name" value="NAD(P)-binding Rossmann-like Domain"/>
    <property type="match status" value="1"/>
</dbReference>
<dbReference type="GO" id="GO:0016491">
    <property type="term" value="F:oxidoreductase activity"/>
    <property type="evidence" value="ECO:0007669"/>
    <property type="project" value="UniProtKB-KW"/>
</dbReference>
<proteinExistence type="inferred from homology"/>
<dbReference type="PANTHER" id="PTHR24321:SF8">
    <property type="entry name" value="ESTRADIOL 17-BETA-DEHYDROGENASE 8-RELATED"/>
    <property type="match status" value="1"/>
</dbReference>
<comment type="caution">
    <text evidence="5">The sequence shown here is derived from an EMBL/GenBank/DDBJ whole genome shotgun (WGS) entry which is preliminary data.</text>
</comment>
<organism evidence="5 6">
    <name type="scientific">Penicillium fimorum</name>
    <dbReference type="NCBI Taxonomy" id="1882269"/>
    <lineage>
        <taxon>Eukaryota</taxon>
        <taxon>Fungi</taxon>
        <taxon>Dikarya</taxon>
        <taxon>Ascomycota</taxon>
        <taxon>Pezizomycotina</taxon>
        <taxon>Eurotiomycetes</taxon>
        <taxon>Eurotiomycetidae</taxon>
        <taxon>Eurotiales</taxon>
        <taxon>Aspergillaceae</taxon>
        <taxon>Penicillium</taxon>
    </lineage>
</organism>
<dbReference type="PANTHER" id="PTHR24321">
    <property type="entry name" value="DEHYDROGENASES, SHORT CHAIN"/>
    <property type="match status" value="1"/>
</dbReference>
<dbReference type="InterPro" id="IPR036291">
    <property type="entry name" value="NAD(P)-bd_dom_sf"/>
</dbReference>
<keyword evidence="6" id="KW-1185">Reference proteome</keyword>
<dbReference type="InterPro" id="IPR020904">
    <property type="entry name" value="Sc_DH/Rdtase_CS"/>
</dbReference>
<dbReference type="OrthoDB" id="47007at2759"/>
<comment type="similarity">
    <text evidence="1 4">Belongs to the short-chain dehydrogenases/reductases (SDR) family.</text>
</comment>
<keyword evidence="3" id="KW-0560">Oxidoreductase</keyword>
<evidence type="ECO:0000256" key="3">
    <source>
        <dbReference type="ARBA" id="ARBA00023002"/>
    </source>
</evidence>